<dbReference type="PROSITE" id="PS50206">
    <property type="entry name" value="RHODANESE_3"/>
    <property type="match status" value="1"/>
</dbReference>
<dbReference type="Proteomes" id="UP001597062">
    <property type="component" value="Unassembled WGS sequence"/>
</dbReference>
<keyword evidence="3" id="KW-1185">Reference proteome</keyword>
<organism evidence="2 3">
    <name type="scientific">Tenacibaculum geojense</name>
    <dbReference type="NCBI Taxonomy" id="915352"/>
    <lineage>
        <taxon>Bacteria</taxon>
        <taxon>Pseudomonadati</taxon>
        <taxon>Bacteroidota</taxon>
        <taxon>Flavobacteriia</taxon>
        <taxon>Flavobacteriales</taxon>
        <taxon>Flavobacteriaceae</taxon>
        <taxon>Tenacibaculum</taxon>
    </lineage>
</organism>
<protein>
    <submittedName>
        <fullName evidence="2">Rhodanese-like domain-containing protein</fullName>
    </submittedName>
</protein>
<dbReference type="PANTHER" id="PTHR43031:SF1">
    <property type="entry name" value="PYRIDINE NUCLEOTIDE-DISULPHIDE OXIDOREDUCTASE"/>
    <property type="match status" value="1"/>
</dbReference>
<dbReference type="InterPro" id="IPR036873">
    <property type="entry name" value="Rhodanese-like_dom_sf"/>
</dbReference>
<dbReference type="Pfam" id="PF00581">
    <property type="entry name" value="Rhodanese"/>
    <property type="match status" value="1"/>
</dbReference>
<dbReference type="InterPro" id="IPR050229">
    <property type="entry name" value="GlpE_sulfurtransferase"/>
</dbReference>
<dbReference type="EMBL" id="JBHTJR010000019">
    <property type="protein sequence ID" value="MFD0992196.1"/>
    <property type="molecule type" value="Genomic_DNA"/>
</dbReference>
<feature type="domain" description="Rhodanese" evidence="1">
    <location>
        <begin position="37"/>
        <end position="123"/>
    </location>
</feature>
<accession>A0ABW3JRJ5</accession>
<gene>
    <name evidence="2" type="ORF">ACFQ1U_03175</name>
</gene>
<comment type="caution">
    <text evidence="2">The sequence shown here is derived from an EMBL/GenBank/DDBJ whole genome shotgun (WGS) entry which is preliminary data.</text>
</comment>
<dbReference type="RefSeq" id="WP_386105237.1">
    <property type="nucleotide sequence ID" value="NZ_JBHTJR010000019.1"/>
</dbReference>
<dbReference type="PANTHER" id="PTHR43031">
    <property type="entry name" value="FAD-DEPENDENT OXIDOREDUCTASE"/>
    <property type="match status" value="1"/>
</dbReference>
<name>A0ABW3JRJ5_9FLAO</name>
<dbReference type="InterPro" id="IPR001763">
    <property type="entry name" value="Rhodanese-like_dom"/>
</dbReference>
<dbReference type="SMART" id="SM00450">
    <property type="entry name" value="RHOD"/>
    <property type="match status" value="1"/>
</dbReference>
<dbReference type="SUPFAM" id="SSF52821">
    <property type="entry name" value="Rhodanese/Cell cycle control phosphatase"/>
    <property type="match status" value="1"/>
</dbReference>
<proteinExistence type="predicted"/>
<evidence type="ECO:0000259" key="1">
    <source>
        <dbReference type="PROSITE" id="PS50206"/>
    </source>
</evidence>
<evidence type="ECO:0000313" key="2">
    <source>
        <dbReference type="EMBL" id="MFD0992196.1"/>
    </source>
</evidence>
<dbReference type="PROSITE" id="PS51257">
    <property type="entry name" value="PROKAR_LIPOPROTEIN"/>
    <property type="match status" value="1"/>
</dbReference>
<dbReference type="Gene3D" id="3.40.250.10">
    <property type="entry name" value="Rhodanese-like domain"/>
    <property type="match status" value="1"/>
</dbReference>
<evidence type="ECO:0000313" key="3">
    <source>
        <dbReference type="Proteomes" id="UP001597062"/>
    </source>
</evidence>
<sequence>MKFKVIIIMLFMLTIACKQDVKGVVNVSVSDMKTEMTEGEIQLLDVRTPEEWSNGVIKGAEKINFYDDNFEATVANKIDMNKPVYVYCKSGGRSLQASELLVKKGYKVYNMLGGYDQWKEKYEE</sequence>
<reference evidence="3" key="1">
    <citation type="journal article" date="2019" name="Int. J. Syst. Evol. Microbiol.">
        <title>The Global Catalogue of Microorganisms (GCM) 10K type strain sequencing project: providing services to taxonomists for standard genome sequencing and annotation.</title>
        <authorList>
            <consortium name="The Broad Institute Genomics Platform"/>
            <consortium name="The Broad Institute Genome Sequencing Center for Infectious Disease"/>
            <person name="Wu L."/>
            <person name="Ma J."/>
        </authorList>
    </citation>
    <scope>NUCLEOTIDE SEQUENCE [LARGE SCALE GENOMIC DNA]</scope>
    <source>
        <strain evidence="3">CCUG 60527</strain>
    </source>
</reference>
<dbReference type="CDD" id="cd00158">
    <property type="entry name" value="RHOD"/>
    <property type="match status" value="1"/>
</dbReference>